<evidence type="ECO:0000256" key="7">
    <source>
        <dbReference type="ARBA" id="ARBA00022997"/>
    </source>
</evidence>
<keyword evidence="3" id="KW-0645">Protease</keyword>
<dbReference type="AlphaFoldDB" id="A0A7G5C1E5"/>
<dbReference type="Proteomes" id="UP000515679">
    <property type="component" value="Chromosome"/>
</dbReference>
<name>A0A7G5C1E5_9BACL</name>
<keyword evidence="8" id="KW-0482">Metalloprotease</keyword>
<organism evidence="9 10">
    <name type="scientific">Cohnella cholangitidis</name>
    <dbReference type="NCBI Taxonomy" id="2598458"/>
    <lineage>
        <taxon>Bacteria</taxon>
        <taxon>Bacillati</taxon>
        <taxon>Bacillota</taxon>
        <taxon>Bacilli</taxon>
        <taxon>Bacillales</taxon>
        <taxon>Paenibacillaceae</taxon>
        <taxon>Cohnella</taxon>
    </lineage>
</organism>
<dbReference type="GO" id="GO:0016805">
    <property type="term" value="F:dipeptidase activity"/>
    <property type="evidence" value="ECO:0007669"/>
    <property type="project" value="UniProtKB-KW"/>
</dbReference>
<accession>A0A7G5C1E5</accession>
<dbReference type="InterPro" id="IPR010964">
    <property type="entry name" value="M20A_pepV-rel"/>
</dbReference>
<dbReference type="Gene3D" id="3.40.630.10">
    <property type="entry name" value="Zn peptidases"/>
    <property type="match status" value="1"/>
</dbReference>
<dbReference type="GO" id="GO:0006508">
    <property type="term" value="P:proteolysis"/>
    <property type="evidence" value="ECO:0007669"/>
    <property type="project" value="UniProtKB-KW"/>
</dbReference>
<dbReference type="PANTHER" id="PTHR43808:SF31">
    <property type="entry name" value="N-ACETYL-L-CITRULLINE DEACETYLASE"/>
    <property type="match status" value="1"/>
</dbReference>
<evidence type="ECO:0000256" key="6">
    <source>
        <dbReference type="ARBA" id="ARBA00022833"/>
    </source>
</evidence>
<keyword evidence="5" id="KW-0378">Hydrolase</keyword>
<dbReference type="SUPFAM" id="SSF53187">
    <property type="entry name" value="Zn-dependent exopeptidases"/>
    <property type="match status" value="1"/>
</dbReference>
<keyword evidence="10" id="KW-1185">Reference proteome</keyword>
<dbReference type="KEGG" id="cchl:FPL14_18955"/>
<dbReference type="InterPro" id="IPR050072">
    <property type="entry name" value="Peptidase_M20A"/>
</dbReference>
<comment type="cofactor">
    <cofactor evidence="1">
        <name>Zn(2+)</name>
        <dbReference type="ChEBI" id="CHEBI:29105"/>
    </cofactor>
</comment>
<dbReference type="SUPFAM" id="SSF55031">
    <property type="entry name" value="Bacterial exopeptidase dimerisation domain"/>
    <property type="match status" value="1"/>
</dbReference>
<protein>
    <submittedName>
        <fullName evidence="9">Dipeptidase PepV</fullName>
    </submittedName>
</protein>
<evidence type="ECO:0000256" key="3">
    <source>
        <dbReference type="ARBA" id="ARBA00022670"/>
    </source>
</evidence>
<evidence type="ECO:0000313" key="10">
    <source>
        <dbReference type="Proteomes" id="UP000515679"/>
    </source>
</evidence>
<dbReference type="InterPro" id="IPR036264">
    <property type="entry name" value="Bact_exopeptidase_dim_dom"/>
</dbReference>
<dbReference type="Pfam" id="PF01546">
    <property type="entry name" value="Peptidase_M20"/>
    <property type="match status" value="1"/>
</dbReference>
<sequence length="499" mass="54433">MNRHKIRIGCGSVDWRQEAEKRKDRLLADLYGLLKFESVKDTDTRAPGMPMGQGIAEALNYMLALSREAGFHVSNLEGYAGYAEYAPLSSQDYIAVLCHLDVVPASGEWTSPPFEPEIREGKLFARGAIDDKGPAMAAFYALKIVKELGLQTKHNVRLIFGTDEEHTSTCMDKYREREKPPLCGFTPDGEFPIVHAEKGQINVKVVLQDMDGADDFASGEGAGIRLIAFHAGHVANMVPDQATATLSGETERLLAISASFGHYCAGNGLEGGTSWATEGRMEFSVKGISAHGMEPHKGVNAGLALVHFLRPIYLQREAGRFLACVDDVLYADCLGGGFSIAMQDRITGALTVNAGILRYSPGRESFFHLNLRYPACGDEAWILERIAVKAEAYGLKLDTPILKKPHYVPDSYPMIRLLQDVYREETSMEPSLLSTGGGTYGAHIPNGVCFGPLFPGTPSTAHQQDECIDIEDLLRATAIYARAIYEVANADLPIQEAGV</sequence>
<evidence type="ECO:0000256" key="1">
    <source>
        <dbReference type="ARBA" id="ARBA00001947"/>
    </source>
</evidence>
<proteinExistence type="inferred from homology"/>
<dbReference type="GO" id="GO:0008777">
    <property type="term" value="F:acetylornithine deacetylase activity"/>
    <property type="evidence" value="ECO:0007669"/>
    <property type="project" value="TreeGrafter"/>
</dbReference>
<evidence type="ECO:0000313" key="9">
    <source>
        <dbReference type="EMBL" id="QMV43029.1"/>
    </source>
</evidence>
<dbReference type="GO" id="GO:0008237">
    <property type="term" value="F:metallopeptidase activity"/>
    <property type="evidence" value="ECO:0007669"/>
    <property type="project" value="UniProtKB-KW"/>
</dbReference>
<keyword evidence="4" id="KW-0479">Metal-binding</keyword>
<evidence type="ECO:0000256" key="4">
    <source>
        <dbReference type="ARBA" id="ARBA00022723"/>
    </source>
</evidence>
<dbReference type="NCBIfam" id="NF005591">
    <property type="entry name" value="PRK07318.1"/>
    <property type="match status" value="1"/>
</dbReference>
<dbReference type="InterPro" id="IPR002933">
    <property type="entry name" value="Peptidase_M20"/>
</dbReference>
<keyword evidence="6" id="KW-0862">Zinc</keyword>
<keyword evidence="7" id="KW-0224">Dipeptidase</keyword>
<dbReference type="EMBL" id="CP041969">
    <property type="protein sequence ID" value="QMV43029.1"/>
    <property type="molecule type" value="Genomic_DNA"/>
</dbReference>
<evidence type="ECO:0000256" key="5">
    <source>
        <dbReference type="ARBA" id="ARBA00022801"/>
    </source>
</evidence>
<reference evidence="9 10" key="1">
    <citation type="submission" date="2019-07" db="EMBL/GenBank/DDBJ databases">
        <authorList>
            <person name="Kim J.K."/>
            <person name="Cheong H.-M."/>
            <person name="Choi Y."/>
            <person name="Hwang K.J."/>
            <person name="Lee S."/>
            <person name="Choi C."/>
        </authorList>
    </citation>
    <scope>NUCLEOTIDE SEQUENCE [LARGE SCALE GENOMIC DNA]</scope>
    <source>
        <strain evidence="9 10">KS 22</strain>
    </source>
</reference>
<dbReference type="Gene3D" id="3.30.70.360">
    <property type="match status" value="2"/>
</dbReference>
<dbReference type="PANTHER" id="PTHR43808">
    <property type="entry name" value="ACETYLORNITHINE DEACETYLASE"/>
    <property type="match status" value="1"/>
</dbReference>
<evidence type="ECO:0000256" key="2">
    <source>
        <dbReference type="ARBA" id="ARBA00006247"/>
    </source>
</evidence>
<dbReference type="GO" id="GO:0008270">
    <property type="term" value="F:zinc ion binding"/>
    <property type="evidence" value="ECO:0007669"/>
    <property type="project" value="InterPro"/>
</dbReference>
<dbReference type="NCBIfam" id="TIGR01887">
    <property type="entry name" value="dipeptidaselike"/>
    <property type="match status" value="1"/>
</dbReference>
<evidence type="ECO:0000256" key="8">
    <source>
        <dbReference type="ARBA" id="ARBA00023049"/>
    </source>
</evidence>
<dbReference type="GO" id="GO:0006526">
    <property type="term" value="P:L-arginine biosynthetic process"/>
    <property type="evidence" value="ECO:0007669"/>
    <property type="project" value="TreeGrafter"/>
</dbReference>
<comment type="similarity">
    <text evidence="2">Belongs to the peptidase M20A family.</text>
</comment>
<gene>
    <name evidence="9" type="primary">pepV</name>
    <name evidence="9" type="ORF">FPL14_18955</name>
</gene>